<evidence type="ECO:0000313" key="3">
    <source>
        <dbReference type="EMBL" id="ASC73471.1"/>
    </source>
</evidence>
<reference evidence="3 4" key="1">
    <citation type="journal article" date="2016" name="Biochim. Biophys. Acta">
        <title>Characterization of red-shifted phycobilisomes isolated from the chlorophyll f-containing cyanobacterium Halomicronema hongdechloris.</title>
        <authorList>
            <person name="Li Y."/>
            <person name="Lin Y."/>
            <person name="Garvey C.J."/>
            <person name="Birch D."/>
            <person name="Corkery R.W."/>
            <person name="Loughlin P.C."/>
            <person name="Scheer H."/>
            <person name="Willows R.D."/>
            <person name="Chen M."/>
        </authorList>
    </citation>
    <scope>NUCLEOTIDE SEQUENCE [LARGE SCALE GENOMIC DNA]</scope>
    <source>
        <strain evidence="3 4">C2206</strain>
    </source>
</reference>
<evidence type="ECO:0000259" key="2">
    <source>
        <dbReference type="Pfam" id="PF19289"/>
    </source>
</evidence>
<evidence type="ECO:0000313" key="4">
    <source>
        <dbReference type="Proteomes" id="UP000191901"/>
    </source>
</evidence>
<dbReference type="Proteomes" id="UP000191901">
    <property type="component" value="Chromosome"/>
</dbReference>
<proteinExistence type="inferred from homology"/>
<dbReference type="SUPFAM" id="SSF111283">
    <property type="entry name" value="Putative modulator of DNA gyrase, PmbA/TldD"/>
    <property type="match status" value="1"/>
</dbReference>
<evidence type="ECO:0000256" key="1">
    <source>
        <dbReference type="ARBA" id="ARBA00005836"/>
    </source>
</evidence>
<dbReference type="PANTHER" id="PTHR30624:SF10">
    <property type="entry name" value="CONSERVED PROTEIN"/>
    <property type="match status" value="1"/>
</dbReference>
<name>A0A1Z3HT20_9CYAN</name>
<keyword evidence="4" id="KW-1185">Reference proteome</keyword>
<dbReference type="EMBL" id="CP021983">
    <property type="protein sequence ID" value="ASC73471.1"/>
    <property type="molecule type" value="Genomic_DNA"/>
</dbReference>
<organism evidence="3 4">
    <name type="scientific">Halomicronema hongdechloris C2206</name>
    <dbReference type="NCBI Taxonomy" id="1641165"/>
    <lineage>
        <taxon>Bacteria</taxon>
        <taxon>Bacillati</taxon>
        <taxon>Cyanobacteriota</taxon>
        <taxon>Cyanophyceae</taxon>
        <taxon>Nodosilineales</taxon>
        <taxon>Nodosilineaceae</taxon>
        <taxon>Halomicronema</taxon>
    </lineage>
</organism>
<dbReference type="PANTHER" id="PTHR30624">
    <property type="entry name" value="UNCHARACTERIZED PROTEIN TLDD AND PMBA"/>
    <property type="match status" value="1"/>
</dbReference>
<dbReference type="GO" id="GO:0006508">
    <property type="term" value="P:proteolysis"/>
    <property type="evidence" value="ECO:0007669"/>
    <property type="project" value="InterPro"/>
</dbReference>
<accession>A0A1Z3HT20</accession>
<sequence length="123" mass="13757">MANINLEPGDRSWAEIIATIEDGVYMEANRSWSIDDQRHKFQFGCEYGKRIRQGRLAETLRNPNYRATTPQFWHSLVQVGNGDTWQAFGTPFCGKGEPNQLIRVGHGSPVAAFEEIKVFGGGG</sequence>
<dbReference type="InterPro" id="IPR045569">
    <property type="entry name" value="Metalloprtase-TldD/E_C"/>
</dbReference>
<dbReference type="GO" id="GO:0005829">
    <property type="term" value="C:cytosol"/>
    <property type="evidence" value="ECO:0007669"/>
    <property type="project" value="TreeGrafter"/>
</dbReference>
<comment type="similarity">
    <text evidence="1">Belongs to the peptidase U62 family.</text>
</comment>
<dbReference type="Pfam" id="PF19289">
    <property type="entry name" value="PmbA_TldD_3rd"/>
    <property type="match status" value="1"/>
</dbReference>
<dbReference type="AlphaFoldDB" id="A0A1Z3HT20"/>
<dbReference type="InterPro" id="IPR036059">
    <property type="entry name" value="TldD/PmbA_sf"/>
</dbReference>
<feature type="domain" description="Metalloprotease TldD/E C-terminal" evidence="2">
    <location>
        <begin position="1"/>
        <end position="118"/>
    </location>
</feature>
<protein>
    <recommendedName>
        <fullName evidence="2">Metalloprotease TldD/E C-terminal domain-containing protein</fullName>
    </recommendedName>
</protein>
<dbReference type="KEGG" id="hhg:XM38_044380"/>
<gene>
    <name evidence="3" type="ORF">XM38_044380</name>
</gene>
<dbReference type="GO" id="GO:0008237">
    <property type="term" value="F:metallopeptidase activity"/>
    <property type="evidence" value="ECO:0007669"/>
    <property type="project" value="InterPro"/>
</dbReference>
<dbReference type="InterPro" id="IPR051463">
    <property type="entry name" value="Peptidase_U62_metallo"/>
</dbReference>